<feature type="compositionally biased region" description="Pro residues" evidence="1">
    <location>
        <begin position="1"/>
        <end position="11"/>
    </location>
</feature>
<feature type="compositionally biased region" description="Polar residues" evidence="1">
    <location>
        <begin position="16"/>
        <end position="25"/>
    </location>
</feature>
<sequence>MFHSPTPPSPPGRVQRSVSLDTEKTSATWGSIHQTFKRRLSWIRSTVSKFDETPKTDNQDDVDDEPCIERVFTPRDPAANNSSFLESIAEEDVDDIDFDDVSPRVTFCDTSVIEFESMETLDELVVRVSGGFAPQDVRPAHAKLLGFCTKSLTYLKYRGSPCAEVFALSSSDISMWRRLGHHNWTTDECNHCDDDETSCKDQRNSSESTASEGSDLSDEETKERRIAAVHGDVRALTDVMNSVLSKGDECFSVDDIEHLTKSADYPVGDDDDGVDDDGWC</sequence>
<protein>
    <submittedName>
        <fullName evidence="2">Uncharacterized protein</fullName>
    </submittedName>
</protein>
<feature type="compositionally biased region" description="Basic and acidic residues" evidence="1">
    <location>
        <begin position="195"/>
        <end position="204"/>
    </location>
</feature>
<evidence type="ECO:0000313" key="2">
    <source>
        <dbReference type="EMBL" id="KAF0735399.1"/>
    </source>
</evidence>
<feature type="region of interest" description="Disordered" evidence="1">
    <location>
        <begin position="1"/>
        <end position="25"/>
    </location>
</feature>
<reference evidence="2 3" key="1">
    <citation type="submission" date="2019-07" db="EMBL/GenBank/DDBJ databases">
        <title>Genomics analysis of Aphanomyces spp. identifies a new class of oomycete effector associated with host adaptation.</title>
        <authorList>
            <person name="Gaulin E."/>
        </authorList>
    </citation>
    <scope>NUCLEOTIDE SEQUENCE [LARGE SCALE GENOMIC DNA]</scope>
    <source>
        <strain evidence="2 3">ATCC 201684</strain>
    </source>
</reference>
<organism evidence="2 3">
    <name type="scientific">Aphanomyces euteiches</name>
    <dbReference type="NCBI Taxonomy" id="100861"/>
    <lineage>
        <taxon>Eukaryota</taxon>
        <taxon>Sar</taxon>
        <taxon>Stramenopiles</taxon>
        <taxon>Oomycota</taxon>
        <taxon>Saprolegniomycetes</taxon>
        <taxon>Saprolegniales</taxon>
        <taxon>Verrucalvaceae</taxon>
        <taxon>Aphanomyces</taxon>
    </lineage>
</organism>
<dbReference type="VEuPathDB" id="FungiDB:AeMF1_013196"/>
<accession>A0A6G0X6E6</accession>
<dbReference type="AlphaFoldDB" id="A0A6G0X6E6"/>
<dbReference type="Proteomes" id="UP000481153">
    <property type="component" value="Unassembled WGS sequence"/>
</dbReference>
<name>A0A6G0X6E6_9STRA</name>
<evidence type="ECO:0000313" key="3">
    <source>
        <dbReference type="Proteomes" id="UP000481153"/>
    </source>
</evidence>
<dbReference type="EMBL" id="VJMJ01000098">
    <property type="protein sequence ID" value="KAF0735399.1"/>
    <property type="molecule type" value="Genomic_DNA"/>
</dbReference>
<feature type="compositionally biased region" description="Polar residues" evidence="1">
    <location>
        <begin position="205"/>
        <end position="214"/>
    </location>
</feature>
<gene>
    <name evidence="2" type="ORF">Ae201684_008089</name>
</gene>
<evidence type="ECO:0000256" key="1">
    <source>
        <dbReference type="SAM" id="MobiDB-lite"/>
    </source>
</evidence>
<feature type="compositionally biased region" description="Acidic residues" evidence="1">
    <location>
        <begin position="267"/>
        <end position="280"/>
    </location>
</feature>
<proteinExistence type="predicted"/>
<comment type="caution">
    <text evidence="2">The sequence shown here is derived from an EMBL/GenBank/DDBJ whole genome shotgun (WGS) entry which is preliminary data.</text>
</comment>
<feature type="region of interest" description="Disordered" evidence="1">
    <location>
        <begin position="195"/>
        <end position="222"/>
    </location>
</feature>
<feature type="region of interest" description="Disordered" evidence="1">
    <location>
        <begin position="261"/>
        <end position="280"/>
    </location>
</feature>
<keyword evidence="3" id="KW-1185">Reference proteome</keyword>